<dbReference type="RefSeq" id="XP_008584907.1">
    <property type="nucleotide sequence ID" value="XM_008586685.1"/>
</dbReference>
<keyword evidence="3" id="KW-0736">Signalosome</keyword>
<dbReference type="GeneID" id="103602271"/>
<evidence type="ECO:0000256" key="1">
    <source>
        <dbReference type="ARBA" id="ARBA00009162"/>
    </source>
</evidence>
<accession>A0ABM0RWB6</accession>
<dbReference type="Pfam" id="PF15004">
    <property type="entry name" value="MYEOV2"/>
    <property type="match status" value="1"/>
</dbReference>
<name>A0ABM0RWB6_GALVR</name>
<reference evidence="5" key="1">
    <citation type="submission" date="2025-08" db="UniProtKB">
        <authorList>
            <consortium name="RefSeq"/>
        </authorList>
    </citation>
    <scope>IDENTIFICATION</scope>
</reference>
<keyword evidence="4" id="KW-1185">Reference proteome</keyword>
<organism evidence="4 5">
    <name type="scientific">Galeopterus variegatus</name>
    <name type="common">Malayan flying lemur</name>
    <name type="synonym">Cynocephalus variegatus</name>
    <dbReference type="NCBI Taxonomy" id="482537"/>
    <lineage>
        <taxon>Eukaryota</taxon>
        <taxon>Metazoa</taxon>
        <taxon>Chordata</taxon>
        <taxon>Craniata</taxon>
        <taxon>Vertebrata</taxon>
        <taxon>Euteleostomi</taxon>
        <taxon>Mammalia</taxon>
        <taxon>Eutheria</taxon>
        <taxon>Euarchontoglires</taxon>
        <taxon>Dermoptera</taxon>
        <taxon>Cynocephalidae</taxon>
        <taxon>Galeopterus</taxon>
    </lineage>
</organism>
<dbReference type="InterPro" id="IPR029391">
    <property type="entry name" value="CSN9_metazoa"/>
</dbReference>
<protein>
    <recommendedName>
        <fullName evidence="2">COP9 signalosome complex subunit 9</fullName>
    </recommendedName>
</protein>
<sequence length="95" mass="10785">MKPAVDEMFPEGAGPYVDLDETSKISLTMMTSSEVLSHCSRAQPLLQSSVVDLLRGQYQMGLKNCRTRLTKRRRMVFISYMTLLIPECDQLLSLI</sequence>
<evidence type="ECO:0000313" key="5">
    <source>
        <dbReference type="RefSeq" id="XP_008584907.1"/>
    </source>
</evidence>
<evidence type="ECO:0000256" key="2">
    <source>
        <dbReference type="ARBA" id="ARBA00014874"/>
    </source>
</evidence>
<evidence type="ECO:0000256" key="3">
    <source>
        <dbReference type="ARBA" id="ARBA00022790"/>
    </source>
</evidence>
<dbReference type="Proteomes" id="UP000694923">
    <property type="component" value="Unplaced"/>
</dbReference>
<comment type="similarity">
    <text evidence="1">Belongs to the CSN9 family.</text>
</comment>
<evidence type="ECO:0000313" key="4">
    <source>
        <dbReference type="Proteomes" id="UP000694923"/>
    </source>
</evidence>
<proteinExistence type="inferred from homology"/>
<gene>
    <name evidence="5" type="primary">MYEOV2</name>
</gene>